<protein>
    <recommendedName>
        <fullName evidence="4">Lipoprotein</fullName>
    </recommendedName>
</protein>
<evidence type="ECO:0008006" key="4">
    <source>
        <dbReference type="Google" id="ProtNLM"/>
    </source>
</evidence>
<dbReference type="RefSeq" id="WP_002683046.1">
    <property type="nucleotide sequence ID" value="NZ_CM001795.1"/>
</dbReference>
<evidence type="ECO:0000256" key="1">
    <source>
        <dbReference type="SAM" id="MobiDB-lite"/>
    </source>
</evidence>
<gene>
    <name evidence="3" type="ORF">HMPREF9726_00417</name>
</gene>
<feature type="signal peptide" evidence="2">
    <location>
        <begin position="1"/>
        <end position="19"/>
    </location>
</feature>
<feature type="chain" id="PRO_5002393601" description="Lipoprotein" evidence="2">
    <location>
        <begin position="20"/>
        <end position="238"/>
    </location>
</feature>
<comment type="caution">
    <text evidence="3">The sequence shown here is derived from an EMBL/GenBank/DDBJ whole genome shotgun (WGS) entry which is preliminary data.</text>
</comment>
<evidence type="ECO:0000256" key="2">
    <source>
        <dbReference type="SAM" id="SignalP"/>
    </source>
</evidence>
<organism evidence="3">
    <name type="scientific">Treponema denticola H-22</name>
    <dbReference type="NCBI Taxonomy" id="999432"/>
    <lineage>
        <taxon>Bacteria</taxon>
        <taxon>Pseudomonadati</taxon>
        <taxon>Spirochaetota</taxon>
        <taxon>Spirochaetia</taxon>
        <taxon>Spirochaetales</taxon>
        <taxon>Treponemataceae</taxon>
        <taxon>Treponema</taxon>
    </lineage>
</organism>
<name>A0A0E2E8Q7_TREDN</name>
<evidence type="ECO:0000313" key="3">
    <source>
        <dbReference type="EMBL" id="EMB36225.1"/>
    </source>
</evidence>
<feature type="region of interest" description="Disordered" evidence="1">
    <location>
        <begin position="214"/>
        <end position="238"/>
    </location>
</feature>
<sequence length="238" mass="26837">MNRKILSILSAFMFLIVLGSCKTAPKNDPNFLGDFSPIDLGTLIGGSVKRTKEEIKPTEFKFTFYPRTNIVSIEHKFMIDKVEVFLDQADREILIKAMETYLSSYNDRNLSAANAKRKAFFGKTKVSMTWGLFGGGAHEAKPTLRAEYQLLSENKPYFILGNATTKAIGERDDASCPALRLAFSPAQCEDFIELLKQDNLVKIVEAMQKDFDRFEPSNKTESGNKENAEKDKVNYDGF</sequence>
<dbReference type="HOGENOM" id="CLU_088597_0_0_12"/>
<dbReference type="AlphaFoldDB" id="A0A0E2E8Q7"/>
<dbReference type="PATRIC" id="fig|999432.5.peg.431"/>
<proteinExistence type="predicted"/>
<dbReference type="PROSITE" id="PS51257">
    <property type="entry name" value="PROKAR_LIPOPROTEIN"/>
    <property type="match status" value="1"/>
</dbReference>
<dbReference type="EMBL" id="AGDV01000001">
    <property type="protein sequence ID" value="EMB36225.1"/>
    <property type="molecule type" value="Genomic_DNA"/>
</dbReference>
<accession>A0A0E2E8Q7</accession>
<dbReference type="Proteomes" id="UP000011705">
    <property type="component" value="Chromosome"/>
</dbReference>
<reference evidence="3" key="1">
    <citation type="submission" date="2012-01" db="EMBL/GenBank/DDBJ databases">
        <title>The Genome Sequence of Treponema denticola H-22.</title>
        <authorList>
            <consortium name="The Broad Institute Genome Sequencing Platform"/>
            <person name="Earl A."/>
            <person name="Ward D."/>
            <person name="Feldgarden M."/>
            <person name="Gevers D."/>
            <person name="Blanton J.M."/>
            <person name="Fenno C.J."/>
            <person name="Baranova O.V."/>
            <person name="Mathney J."/>
            <person name="Dewhirst F.E."/>
            <person name="Izard J."/>
            <person name="Young S.K."/>
            <person name="Zeng Q."/>
            <person name="Gargeya S."/>
            <person name="Fitzgerald M."/>
            <person name="Haas B."/>
            <person name="Abouelleil A."/>
            <person name="Alvarado L."/>
            <person name="Arachchi H.M."/>
            <person name="Berlin A."/>
            <person name="Chapman S.B."/>
            <person name="Gearin G."/>
            <person name="Goldberg J."/>
            <person name="Griggs A."/>
            <person name="Gujja S."/>
            <person name="Hansen M."/>
            <person name="Heiman D."/>
            <person name="Howarth C."/>
            <person name="Larimer J."/>
            <person name="Lui A."/>
            <person name="MacDonald P.J.P."/>
            <person name="McCowen C."/>
            <person name="Montmayeur A."/>
            <person name="Murphy C."/>
            <person name="Neiman D."/>
            <person name="Pearson M."/>
            <person name="Priest M."/>
            <person name="Roberts A."/>
            <person name="Saif S."/>
            <person name="Shea T."/>
            <person name="Sisk P."/>
            <person name="Stolte C."/>
            <person name="Sykes S."/>
            <person name="Wortman J."/>
            <person name="Nusbaum C."/>
            <person name="Birren B."/>
        </authorList>
    </citation>
    <scope>NUCLEOTIDE SEQUENCE [LARGE SCALE GENOMIC DNA]</scope>
    <source>
        <strain evidence="3">H-22</strain>
    </source>
</reference>
<keyword evidence="2" id="KW-0732">Signal</keyword>